<evidence type="ECO:0000313" key="4">
    <source>
        <dbReference type="EMBL" id="KGJ01623.1"/>
    </source>
</evidence>
<dbReference type="NCBIfam" id="NF040974">
    <property type="entry name" value="RepABC_RepC"/>
    <property type="match status" value="1"/>
</dbReference>
<evidence type="ECO:0000256" key="1">
    <source>
        <dbReference type="SAM" id="MobiDB-lite"/>
    </source>
</evidence>
<dbReference type="STRING" id="376733.SAMN04487972_11012"/>
<dbReference type="Pfam" id="PF11800">
    <property type="entry name" value="RP-C_C"/>
    <property type="match status" value="1"/>
</dbReference>
<dbReference type="InterPro" id="IPR047611">
    <property type="entry name" value="RepABC_RepC"/>
</dbReference>
<feature type="region of interest" description="Disordered" evidence="1">
    <location>
        <begin position="235"/>
        <end position="283"/>
    </location>
</feature>
<feature type="domain" description="Plasmid replication protein C N-terminal" evidence="2">
    <location>
        <begin position="13"/>
        <end position="184"/>
    </location>
</feature>
<dbReference type="RefSeq" id="WP_036744289.1">
    <property type="nucleotide sequence ID" value="NZ_FOJO01000010.1"/>
</dbReference>
<dbReference type="InterPro" id="IPR005090">
    <property type="entry name" value="RepC_N"/>
</dbReference>
<dbReference type="EMBL" id="JRKN01000071">
    <property type="protein sequence ID" value="KGJ01623.1"/>
    <property type="molecule type" value="Genomic_DNA"/>
</dbReference>
<dbReference type="InterPro" id="IPR021760">
    <property type="entry name" value="RepC_C"/>
</dbReference>
<dbReference type="Pfam" id="PF03428">
    <property type="entry name" value="RP-C"/>
    <property type="match status" value="1"/>
</dbReference>
<feature type="domain" description="Plasmid replication protein C C-terminal" evidence="3">
    <location>
        <begin position="283"/>
        <end position="382"/>
    </location>
</feature>
<dbReference type="InterPro" id="IPR036388">
    <property type="entry name" value="WH-like_DNA-bd_sf"/>
</dbReference>
<evidence type="ECO:0000313" key="5">
    <source>
        <dbReference type="Proteomes" id="UP000029846"/>
    </source>
</evidence>
<dbReference type="eggNOG" id="COG1414">
    <property type="taxonomic scope" value="Bacteria"/>
</dbReference>
<evidence type="ECO:0000259" key="3">
    <source>
        <dbReference type="Pfam" id="PF11800"/>
    </source>
</evidence>
<dbReference type="Proteomes" id="UP000029846">
    <property type="component" value="Unassembled WGS sequence"/>
</dbReference>
<dbReference type="Gene3D" id="1.10.10.10">
    <property type="entry name" value="Winged helix-like DNA-binding domain superfamily/Winged helix DNA-binding domain"/>
    <property type="match status" value="1"/>
</dbReference>
<dbReference type="OrthoDB" id="7488837at2"/>
<organism evidence="4 5">
    <name type="scientific">Paracoccus halophilus</name>
    <dbReference type="NCBI Taxonomy" id="376733"/>
    <lineage>
        <taxon>Bacteria</taxon>
        <taxon>Pseudomonadati</taxon>
        <taxon>Pseudomonadota</taxon>
        <taxon>Alphaproteobacteria</taxon>
        <taxon>Rhodobacterales</taxon>
        <taxon>Paracoccaceae</taxon>
        <taxon>Paracoccus</taxon>
    </lineage>
</organism>
<reference evidence="4 5" key="1">
    <citation type="submission" date="2014-09" db="EMBL/GenBank/DDBJ databases">
        <authorList>
            <person name="McGinnis J.M."/>
            <person name="Wolfgang W.J."/>
        </authorList>
    </citation>
    <scope>NUCLEOTIDE SEQUENCE [LARGE SCALE GENOMIC DNA]</scope>
    <source>
        <strain evidence="4 5">JCM 14014</strain>
    </source>
</reference>
<accession>A0A099EUP4</accession>
<comment type="caution">
    <text evidence="4">The sequence shown here is derived from an EMBL/GenBank/DDBJ whole genome shotgun (WGS) entry which is preliminary data.</text>
</comment>
<keyword evidence="5" id="KW-1185">Reference proteome</keyword>
<protein>
    <submittedName>
        <fullName evidence="4">Uncharacterized protein</fullName>
    </submittedName>
</protein>
<proteinExistence type="predicted"/>
<evidence type="ECO:0000259" key="2">
    <source>
        <dbReference type="Pfam" id="PF03428"/>
    </source>
</evidence>
<sequence>MRHISMTPFGRQPVTAGLLATRALAEAPAPAATADKWALLRDLTQARKAIGVSDRDLAVLSALLSFHPGKDLADDDGLIVFPSNRSLSDRAHGMPESTLRRHIAALCRAGLILRRDSPNGKRYATRDCSGALDRAYGFDLRPLLVRSAEISDAARQARQDALRRHRLREMTVIRLRDAAKLLVWASENDLGDCADGLEAIAGMQKQLRRKLDLDSLQRLADCAARLLARIHDHLPRKTEDMSGNDSQNERHHQNSNTEPLESESCKEQNDSDLPGSDETPPMPLEIVLKATPDIRDYTSGDIRSWRDLVRVAAFVSPMLGITPDAWRQACQEMGAAAAATTLACILQRSGSIARPGGYLRHLTDKAANKAFSPGPMVMALLRADNRLAA</sequence>
<dbReference type="NCBIfam" id="NF010396">
    <property type="entry name" value="PRK13824.1"/>
    <property type="match status" value="1"/>
</dbReference>
<name>A0A099EUP4_9RHOB</name>
<gene>
    <name evidence="4" type="ORF">IT41_19710</name>
</gene>
<dbReference type="AlphaFoldDB" id="A0A099EUP4"/>
<reference evidence="4 5" key="2">
    <citation type="submission" date="2014-10" db="EMBL/GenBank/DDBJ databases">
        <title>Paracoccus sanguinis sp. nov., isolated from clinical specimens of New York State patients.</title>
        <authorList>
            <person name="Mingle L.A."/>
            <person name="Cole J.A."/>
            <person name="Lapierre P."/>
            <person name="Musser K.A."/>
        </authorList>
    </citation>
    <scope>NUCLEOTIDE SEQUENCE [LARGE SCALE GENOMIC DNA]</scope>
    <source>
        <strain evidence="4 5">JCM 14014</strain>
    </source>
</reference>